<dbReference type="STRING" id="61652.AXX16_4156"/>
<dbReference type="InterPro" id="IPR014710">
    <property type="entry name" value="RmlC-like_jellyroll"/>
</dbReference>
<dbReference type="PANTHER" id="PTHR43594">
    <property type="entry name" value="QUERCETIN 2,3-DIOXYGENASE"/>
    <property type="match status" value="1"/>
</dbReference>
<proteinExistence type="inferred from homology"/>
<dbReference type="PIRSF" id="PIRSF006232">
    <property type="entry name" value="Pirin"/>
    <property type="match status" value="1"/>
</dbReference>
<evidence type="ECO:0000256" key="1">
    <source>
        <dbReference type="ARBA" id="ARBA00008416"/>
    </source>
</evidence>
<dbReference type="InterPro" id="IPR053186">
    <property type="entry name" value="QDO-related"/>
</dbReference>
<dbReference type="GO" id="GO:0008127">
    <property type="term" value="F:quercetin 2,3-dioxygenase activity"/>
    <property type="evidence" value="ECO:0007669"/>
    <property type="project" value="UniProtKB-EC"/>
</dbReference>
<evidence type="ECO:0000256" key="3">
    <source>
        <dbReference type="RuleBase" id="RU003457"/>
    </source>
</evidence>
<dbReference type="PANTHER" id="PTHR43594:SF1">
    <property type="entry name" value="QUERCETIN 2,3-DIOXYGENASE PA2418-RELATED"/>
    <property type="match status" value="1"/>
</dbReference>
<dbReference type="InterPro" id="IPR012093">
    <property type="entry name" value="Pirin"/>
</dbReference>
<dbReference type="CDD" id="cd02247">
    <property type="entry name" value="cupin_pirin_C"/>
    <property type="match status" value="1"/>
</dbReference>
<feature type="binding site" evidence="2">
    <location>
        <position position="105"/>
    </location>
    <ligand>
        <name>Fe cation</name>
        <dbReference type="ChEBI" id="CHEBI:24875"/>
    </ligand>
</feature>
<evidence type="ECO:0000259" key="5">
    <source>
        <dbReference type="Pfam" id="PF05726"/>
    </source>
</evidence>
<dbReference type="Pfam" id="PF02678">
    <property type="entry name" value="Pirin"/>
    <property type="match status" value="1"/>
</dbReference>
<keyword evidence="6" id="KW-0223">Dioxygenase</keyword>
<name>A0A447QQ29_SERRU</name>
<dbReference type="InterPro" id="IPR003829">
    <property type="entry name" value="Pirin_N_dom"/>
</dbReference>
<dbReference type="InterPro" id="IPR008778">
    <property type="entry name" value="Pirin_C_dom"/>
</dbReference>
<reference evidence="6 7" key="1">
    <citation type="submission" date="2018-12" db="EMBL/GenBank/DDBJ databases">
        <authorList>
            <consortium name="Pathogen Informatics"/>
        </authorList>
    </citation>
    <scope>NUCLEOTIDE SEQUENCE [LARGE SCALE GENOMIC DNA]</scope>
    <source>
        <strain evidence="6 7">NCTC9419</strain>
    </source>
</reference>
<feature type="binding site" evidence="2">
    <location>
        <position position="107"/>
    </location>
    <ligand>
        <name>Fe cation</name>
        <dbReference type="ChEBI" id="CHEBI:24875"/>
    </ligand>
</feature>
<keyword evidence="2" id="KW-0408">Iron</keyword>
<dbReference type="InterPro" id="IPR011051">
    <property type="entry name" value="RmlC_Cupin_sf"/>
</dbReference>
<dbReference type="RefSeq" id="WP_128144307.1">
    <property type="nucleotide sequence ID" value="NZ_JACYQC010000001.1"/>
</dbReference>
<keyword evidence="2" id="KW-0479">Metal-binding</keyword>
<dbReference type="Pfam" id="PF05726">
    <property type="entry name" value="Pirin_C"/>
    <property type="match status" value="1"/>
</dbReference>
<comment type="cofactor">
    <cofactor evidence="2">
        <name>Fe cation</name>
        <dbReference type="ChEBI" id="CHEBI:24875"/>
    </cofactor>
    <text evidence="2">Binds 1 Fe cation per subunit.</text>
</comment>
<dbReference type="SUPFAM" id="SSF51182">
    <property type="entry name" value="RmlC-like cupins"/>
    <property type="match status" value="1"/>
</dbReference>
<accession>A0A447QQ29</accession>
<evidence type="ECO:0000259" key="4">
    <source>
        <dbReference type="Pfam" id="PF02678"/>
    </source>
</evidence>
<feature type="binding site" evidence="2">
    <location>
        <position position="61"/>
    </location>
    <ligand>
        <name>Fe cation</name>
        <dbReference type="ChEBI" id="CHEBI:24875"/>
    </ligand>
</feature>
<sequence length="293" mass="31833">MKKILGVYDSPQAHWVGNGFLVNSLFSYNELGSEMSPFLLLDHAAPTKFRETTGRRGVGQHPHRGFETVTIVYQGEVEHRDSTGGGGVIGPGDVQWMTAASGILHEEFHSTAFSRRGGTVEMVQLWVNLPAKDKMAAPGYQTLLNQAIPQVPLADGAGQVRVIAGHFAGHDGPARTFSPLNVWDMTLNAGHRTQLTVPEGHTLALVILHGAVLVNDEQIVRETQMVRLDRAGDSFTIEANNDVSLLLLSGEPIDEPIVGYGPFVMNSEAEIQQAFRDFNSGEFGVMPPVETQP</sequence>
<evidence type="ECO:0000256" key="2">
    <source>
        <dbReference type="PIRSR" id="PIRSR006232-1"/>
    </source>
</evidence>
<dbReference type="AlphaFoldDB" id="A0A447QQ29"/>
<feature type="binding site" evidence="2">
    <location>
        <position position="63"/>
    </location>
    <ligand>
        <name>Fe cation</name>
        <dbReference type="ChEBI" id="CHEBI:24875"/>
    </ligand>
</feature>
<comment type="similarity">
    <text evidence="1 3">Belongs to the pirin family.</text>
</comment>
<dbReference type="Gene3D" id="2.60.120.10">
    <property type="entry name" value="Jelly Rolls"/>
    <property type="match status" value="2"/>
</dbReference>
<dbReference type="GO" id="GO:0046872">
    <property type="term" value="F:metal ion binding"/>
    <property type="evidence" value="ECO:0007669"/>
    <property type="project" value="UniProtKB-KW"/>
</dbReference>
<feature type="domain" description="Pirin N-terminal" evidence="4">
    <location>
        <begin position="29"/>
        <end position="127"/>
    </location>
</feature>
<dbReference type="EC" id="1.13.11.24" evidence="6"/>
<dbReference type="Proteomes" id="UP000271603">
    <property type="component" value="Chromosome"/>
</dbReference>
<evidence type="ECO:0000313" key="7">
    <source>
        <dbReference type="Proteomes" id="UP000271603"/>
    </source>
</evidence>
<dbReference type="CDD" id="cd02909">
    <property type="entry name" value="cupin_pirin_N"/>
    <property type="match status" value="1"/>
</dbReference>
<dbReference type="EMBL" id="LR134155">
    <property type="protein sequence ID" value="VEA72101.1"/>
    <property type="molecule type" value="Genomic_DNA"/>
</dbReference>
<organism evidence="6 7">
    <name type="scientific">Serratia rubidaea</name>
    <name type="common">Serratia marinorubra</name>
    <dbReference type="NCBI Taxonomy" id="61652"/>
    <lineage>
        <taxon>Bacteria</taxon>
        <taxon>Pseudomonadati</taxon>
        <taxon>Pseudomonadota</taxon>
        <taxon>Gammaproteobacteria</taxon>
        <taxon>Enterobacterales</taxon>
        <taxon>Yersiniaceae</taxon>
        <taxon>Serratia</taxon>
    </lineage>
</organism>
<protein>
    <submittedName>
        <fullName evidence="6">Quercetin 2,3-dioxygenase</fullName>
        <ecNumber evidence="6">1.13.11.24</ecNumber>
    </submittedName>
</protein>
<evidence type="ECO:0000313" key="6">
    <source>
        <dbReference type="EMBL" id="VEA72101.1"/>
    </source>
</evidence>
<keyword evidence="6" id="KW-0560">Oxidoreductase</keyword>
<gene>
    <name evidence="6" type="primary">yhhW_2</name>
    <name evidence="6" type="ORF">NCTC9419_03693</name>
</gene>
<feature type="domain" description="Pirin C-terminal" evidence="5">
    <location>
        <begin position="182"/>
        <end position="284"/>
    </location>
</feature>